<feature type="domain" description="GT44" evidence="1">
    <location>
        <begin position="180"/>
        <end position="244"/>
    </location>
</feature>
<proteinExistence type="predicted"/>
<dbReference type="GO" id="GO:0016757">
    <property type="term" value="F:glycosyltransferase activity"/>
    <property type="evidence" value="ECO:0007669"/>
    <property type="project" value="InterPro"/>
</dbReference>
<evidence type="ECO:0000313" key="3">
    <source>
        <dbReference type="Proteomes" id="UP000244906"/>
    </source>
</evidence>
<comment type="caution">
    <text evidence="2">The sequence shown here is derived from an EMBL/GenBank/DDBJ whole genome shotgun (WGS) entry which is preliminary data.</text>
</comment>
<keyword evidence="3" id="KW-1185">Reference proteome</keyword>
<dbReference type="SUPFAM" id="SSF53448">
    <property type="entry name" value="Nucleotide-diphospho-sugar transferases"/>
    <property type="match status" value="1"/>
</dbReference>
<dbReference type="RefSeq" id="WP_116689036.1">
    <property type="nucleotide sequence ID" value="NZ_CAWNYD010000015.1"/>
</dbReference>
<dbReference type="InterPro" id="IPR029044">
    <property type="entry name" value="Nucleotide-diphossugar_trans"/>
</dbReference>
<protein>
    <recommendedName>
        <fullName evidence="1">GT44 domain-containing protein</fullName>
    </recommendedName>
</protein>
<dbReference type="Proteomes" id="UP000244906">
    <property type="component" value="Unassembled WGS sequence"/>
</dbReference>
<dbReference type="EMBL" id="QDDL01000015">
    <property type="protein sequence ID" value="PVZ63517.1"/>
    <property type="molecule type" value="Genomic_DNA"/>
</dbReference>
<evidence type="ECO:0000313" key="2">
    <source>
        <dbReference type="EMBL" id="PVZ63517.1"/>
    </source>
</evidence>
<dbReference type="Pfam" id="PF12919">
    <property type="entry name" value="TcdA_TcdB"/>
    <property type="match status" value="1"/>
</dbReference>
<sequence length="476" mass="54601">MSHHVLNVKQRVGFIQRALASTELGQQEPFQSFFSIDYTDAHWLEYLTYVALFDLILSPQANAASLLHQVGNIKLFTENDIVHELKEKLLKSNPSEIELNKLRKTFACERYYIDSKLFNKPPPVNKPGEKCIHRIWLGGDVSDDMMTSIAAANVNIMSRWKGVKATRHYLWTNNKKMISGALKNSIFQIRDIQELLLFSEKKESHLFKLSVACLHLIERKEFAHAVDILRLLALYKYGGLYLDFSFHNSAPIVTRDIDLQIDGPDLWCFNPVQSDNMLLTQDFTSSAFEVDSRTIPTFNLNQHATLRSNNAGFEARYPYFENSVLYAGSIGSKFIGSALNYVGKIVNDHFFKLNFTHHLNNLLNPGFHEYLDLDPLAYALFANHSFEMLTIMLGQVPTIDPQSIRNSSSIYLDGKNYILGLDVSLKPSASIEIDFDKSWNVFNRRVGKHFLWRDMGVVKYGRGSWMKQHKRPSNEC</sequence>
<dbReference type="Gene3D" id="3.90.550.20">
    <property type="match status" value="1"/>
</dbReference>
<dbReference type="AlphaFoldDB" id="A0A2V1GRU3"/>
<evidence type="ECO:0000259" key="1">
    <source>
        <dbReference type="Pfam" id="PF12919"/>
    </source>
</evidence>
<dbReference type="InterPro" id="IPR024770">
    <property type="entry name" value="TcdA/TcdB_cat"/>
</dbReference>
<name>A0A2V1GRU3_9GAMM</name>
<organism evidence="2 3">
    <name type="scientific">Pelagibaculum spongiae</name>
    <dbReference type="NCBI Taxonomy" id="2080658"/>
    <lineage>
        <taxon>Bacteria</taxon>
        <taxon>Pseudomonadati</taxon>
        <taxon>Pseudomonadota</taxon>
        <taxon>Gammaproteobacteria</taxon>
        <taxon>Oceanospirillales</taxon>
        <taxon>Pelagibaculum</taxon>
    </lineage>
</organism>
<gene>
    <name evidence="2" type="ORF">DC094_20745</name>
</gene>
<accession>A0A2V1GRU3</accession>
<reference evidence="2 3" key="1">
    <citation type="submission" date="2018-04" db="EMBL/GenBank/DDBJ databases">
        <title>Thalassorhabdus spongiae gen. nov., sp. nov., isolated from a marine sponge in South-West Iceland.</title>
        <authorList>
            <person name="Knobloch S."/>
            <person name="Daussin A."/>
            <person name="Johannsson R."/>
            <person name="Marteinsson V.T."/>
        </authorList>
    </citation>
    <scope>NUCLEOTIDE SEQUENCE [LARGE SCALE GENOMIC DNA]</scope>
    <source>
        <strain evidence="2 3">Hp12</strain>
    </source>
</reference>